<dbReference type="Proteomes" id="UP000005018">
    <property type="component" value="Chromosome 1"/>
</dbReference>
<sequence length="266" mass="31351">MHQLHTLRLSMVQGEYGYIPIGFESIMQNEYSSKGTASTLNNNYVYLPKLRIWTTIQSIVKFLRDNHIDENRLDSYRDGDADMISVDLSDQEYIEYLYQTENVFRDFLNTRELTSLHDLELQRLLKKESTKHLYVKESMGFFGLGSVKSMSTEVSRSPLYMDYFVNHTRYMQGRYSFEGESQRLSRMIKEHETNWQKAKEEKERKIIEEEKKKAEEEEGRKKEAAEKAREEEQKKAAARLKEIGQGKANVDEAKKLADEETKRAEQ</sequence>
<accession>H8WWV6</accession>
<dbReference type="GeneID" id="14537878"/>
<protein>
    <submittedName>
        <fullName evidence="2">Uncharacterized protein</fullName>
    </submittedName>
</protein>
<proteinExistence type="predicted"/>
<name>H8WWV6_CANO9</name>
<gene>
    <name evidence="2" type="ORF">CORT_0A07110</name>
</gene>
<dbReference type="HOGENOM" id="CLU_1045853_0_0_1"/>
<feature type="region of interest" description="Disordered" evidence="1">
    <location>
        <begin position="192"/>
        <end position="266"/>
    </location>
</feature>
<dbReference type="AlphaFoldDB" id="H8WWV6"/>
<dbReference type="EMBL" id="HE681719">
    <property type="protein sequence ID" value="CCG21096.1"/>
    <property type="molecule type" value="Genomic_DNA"/>
</dbReference>
<dbReference type="KEGG" id="cot:CORT_0A07110"/>
<evidence type="ECO:0000256" key="1">
    <source>
        <dbReference type="SAM" id="MobiDB-lite"/>
    </source>
</evidence>
<evidence type="ECO:0000313" key="3">
    <source>
        <dbReference type="Proteomes" id="UP000005018"/>
    </source>
</evidence>
<reference evidence="2 3" key="1">
    <citation type="journal article" date="2012" name="PLoS ONE">
        <title>Sequence and analysis of the genome of the pathogenic yeast Candida orthopsilosis.</title>
        <authorList>
            <person name="Riccombeni A."/>
            <person name="Vidanes G."/>
            <person name="Proux-Wera E."/>
            <person name="Wolfe K.H."/>
            <person name="Butler G."/>
        </authorList>
    </citation>
    <scope>NUCLEOTIDE SEQUENCE [LARGE SCALE GENOMIC DNA]</scope>
    <source>
        <strain evidence="2 3">Co 90-125</strain>
    </source>
</reference>
<evidence type="ECO:0000313" key="2">
    <source>
        <dbReference type="EMBL" id="CCG21096.1"/>
    </source>
</evidence>
<dbReference type="RefSeq" id="XP_003866535.1">
    <property type="nucleotide sequence ID" value="XM_003866487.1"/>
</dbReference>
<organism evidence="2 3">
    <name type="scientific">Candida orthopsilosis (strain 90-125)</name>
    <name type="common">Yeast</name>
    <dbReference type="NCBI Taxonomy" id="1136231"/>
    <lineage>
        <taxon>Eukaryota</taxon>
        <taxon>Fungi</taxon>
        <taxon>Dikarya</taxon>
        <taxon>Ascomycota</taxon>
        <taxon>Saccharomycotina</taxon>
        <taxon>Pichiomycetes</taxon>
        <taxon>Debaryomycetaceae</taxon>
        <taxon>Candida/Lodderomyces clade</taxon>
        <taxon>Candida</taxon>
    </lineage>
</organism>
<keyword evidence="3" id="KW-1185">Reference proteome</keyword>